<dbReference type="CDD" id="cd09607">
    <property type="entry name" value="M3B_PepF"/>
    <property type="match status" value="1"/>
</dbReference>
<gene>
    <name evidence="9" type="ORF">J2Z79_001892</name>
</gene>
<keyword evidence="1 6" id="KW-0645">Protease</keyword>
<keyword evidence="5 6" id="KW-0482">Metalloprotease</keyword>
<organism evidence="9 10">
    <name type="scientific">Symbiobacterium terraclitae</name>
    <dbReference type="NCBI Taxonomy" id="557451"/>
    <lineage>
        <taxon>Bacteria</taxon>
        <taxon>Bacillati</taxon>
        <taxon>Bacillota</taxon>
        <taxon>Clostridia</taxon>
        <taxon>Eubacteriales</taxon>
        <taxon>Symbiobacteriaceae</taxon>
        <taxon>Symbiobacterium</taxon>
    </lineage>
</organism>
<evidence type="ECO:0000259" key="8">
    <source>
        <dbReference type="Pfam" id="PF08439"/>
    </source>
</evidence>
<evidence type="ECO:0000256" key="4">
    <source>
        <dbReference type="ARBA" id="ARBA00022833"/>
    </source>
</evidence>
<dbReference type="InterPro" id="IPR034006">
    <property type="entry name" value="M3B_PepF_2"/>
</dbReference>
<dbReference type="RefSeq" id="WP_245302512.1">
    <property type="nucleotide sequence ID" value="NZ_JAGGLG010000013.1"/>
</dbReference>
<dbReference type="Gene3D" id="1.10.1370.30">
    <property type="match status" value="1"/>
</dbReference>
<evidence type="ECO:0000256" key="2">
    <source>
        <dbReference type="ARBA" id="ARBA00022723"/>
    </source>
</evidence>
<dbReference type="Pfam" id="PF01432">
    <property type="entry name" value="Peptidase_M3"/>
    <property type="match status" value="1"/>
</dbReference>
<comment type="similarity">
    <text evidence="6">Belongs to the peptidase M3 family.</text>
</comment>
<dbReference type="PANTHER" id="PTHR34217">
    <property type="entry name" value="METAL-DEPENDENT CARBOXYPEPTIDASE"/>
    <property type="match status" value="1"/>
</dbReference>
<evidence type="ECO:0000256" key="3">
    <source>
        <dbReference type="ARBA" id="ARBA00022801"/>
    </source>
</evidence>
<dbReference type="InterPro" id="IPR013647">
    <property type="entry name" value="OligopepF_N_dom"/>
</dbReference>
<dbReference type="Proteomes" id="UP001519289">
    <property type="component" value="Unassembled WGS sequence"/>
</dbReference>
<dbReference type="PANTHER" id="PTHR34217:SF1">
    <property type="entry name" value="CARBOXYPEPTIDASE 1"/>
    <property type="match status" value="1"/>
</dbReference>
<dbReference type="InterPro" id="IPR001567">
    <property type="entry name" value="Pept_M3A_M3B_dom"/>
</dbReference>
<keyword evidence="2 6" id="KW-0479">Metal-binding</keyword>
<dbReference type="SUPFAM" id="SSF55486">
    <property type="entry name" value="Metalloproteases ('zincins'), catalytic domain"/>
    <property type="match status" value="1"/>
</dbReference>
<keyword evidence="4 6" id="KW-0862">Zinc</keyword>
<evidence type="ECO:0000256" key="5">
    <source>
        <dbReference type="ARBA" id="ARBA00023049"/>
    </source>
</evidence>
<evidence type="ECO:0000256" key="6">
    <source>
        <dbReference type="RuleBase" id="RU003435"/>
    </source>
</evidence>
<dbReference type="EMBL" id="JAGGLG010000013">
    <property type="protein sequence ID" value="MBP2018481.1"/>
    <property type="molecule type" value="Genomic_DNA"/>
</dbReference>
<sequence length="600" mass="67486">MIVQAPLSQTWDLDVFFPGGSDSPEFRAFLDDLAARVADLKQRLEAAQVPQSPAELDAWAPLLTEFQDVARHLRQAGAFISCLTAQSMADQGAKLLEGRLSQIRAAAGNATTLMDHQISQLPEDVFTALVERPDFAGIAYPLRERRARAAMRMDPQRESLAGDLAVDGYHAWGRLYDELVARIQIPWEEGGKTVHLSAGQAFNRMHDPDRAVRAELFARWEKAWGEQAELIGAALNHLAGFRIQLYKHRGWDSILSEPLETNRMKPETLDVMWAVIDRNKEIFVEFLNRKAKLLGLEKLAWYDVDAPLGGSSTKVTYDEAAAFIVEHFGRFSPDMARFAEQAFANRWIEAEDRPGKRPGGFCTSFPLSHQSRIFMTFGGTLDNVSTLAHELGHAYHQSVMNDLPQMAQGYAMNVAETASTFAELLVSDAALKAAGSDEERLTLLAGKAERAVAFFMNIHARFLFETRFYAERHKGLLPVARLNQLMVEAQKEAYRDALSEYHPHFWASKLHFYITGQPFYNFPYTFGFLFSSGVYARAVAEGPSFARRYVDLLRDTGRMRVEDLAAKHLGVDLTKPDFWQQAVDVSVADVKQFLALTENR</sequence>
<dbReference type="InterPro" id="IPR001333">
    <property type="entry name" value="Peptidase_M32_Taq"/>
</dbReference>
<feature type="domain" description="Oligopeptidase F N-terminal" evidence="8">
    <location>
        <begin position="118"/>
        <end position="184"/>
    </location>
</feature>
<keyword evidence="3 6" id="KW-0378">Hydrolase</keyword>
<feature type="domain" description="Peptidase M3A/M3B catalytic" evidence="7">
    <location>
        <begin position="205"/>
        <end position="583"/>
    </location>
</feature>
<dbReference type="NCBIfam" id="TIGR02290">
    <property type="entry name" value="M3_fam_3"/>
    <property type="match status" value="1"/>
</dbReference>
<reference evidence="9 10" key="1">
    <citation type="submission" date="2021-03" db="EMBL/GenBank/DDBJ databases">
        <title>Genomic Encyclopedia of Type Strains, Phase IV (KMG-IV): sequencing the most valuable type-strain genomes for metagenomic binning, comparative biology and taxonomic classification.</title>
        <authorList>
            <person name="Goeker M."/>
        </authorList>
    </citation>
    <scope>NUCLEOTIDE SEQUENCE [LARGE SCALE GENOMIC DNA]</scope>
    <source>
        <strain evidence="9 10">DSM 27138</strain>
    </source>
</reference>
<dbReference type="Pfam" id="PF08439">
    <property type="entry name" value="Peptidase_M3_N"/>
    <property type="match status" value="1"/>
</dbReference>
<evidence type="ECO:0000259" key="7">
    <source>
        <dbReference type="Pfam" id="PF01432"/>
    </source>
</evidence>
<dbReference type="InterPro" id="IPR011977">
    <property type="entry name" value="Pept_M3B_clade3"/>
</dbReference>
<evidence type="ECO:0000313" key="9">
    <source>
        <dbReference type="EMBL" id="MBP2018481.1"/>
    </source>
</evidence>
<comment type="cofactor">
    <cofactor evidence="6">
        <name>Zn(2+)</name>
        <dbReference type="ChEBI" id="CHEBI:29105"/>
    </cofactor>
    <text evidence="6">Binds 1 zinc ion.</text>
</comment>
<proteinExistence type="inferred from homology"/>
<evidence type="ECO:0000313" key="10">
    <source>
        <dbReference type="Proteomes" id="UP001519289"/>
    </source>
</evidence>
<comment type="caution">
    <text evidence="9">The sequence shown here is derived from an EMBL/GenBank/DDBJ whole genome shotgun (WGS) entry which is preliminary data.</text>
</comment>
<accession>A0ABS4JUD2</accession>
<protein>
    <submittedName>
        <fullName evidence="9">PepF/M3 family oligoendopeptidase</fullName>
    </submittedName>
</protein>
<name>A0ABS4JUD2_9FIRM</name>
<evidence type="ECO:0000256" key="1">
    <source>
        <dbReference type="ARBA" id="ARBA00022670"/>
    </source>
</evidence>
<keyword evidence="10" id="KW-1185">Reference proteome</keyword>